<reference evidence="1" key="1">
    <citation type="submission" date="2021-07" db="EMBL/GenBank/DDBJ databases">
        <authorList>
            <person name="Durling M."/>
        </authorList>
    </citation>
    <scope>NUCLEOTIDE SEQUENCE</scope>
</reference>
<name>A0A9N9LPP9_9HELO</name>
<organism evidence="1 2">
    <name type="scientific">Hymenoscyphus albidus</name>
    <dbReference type="NCBI Taxonomy" id="595503"/>
    <lineage>
        <taxon>Eukaryota</taxon>
        <taxon>Fungi</taxon>
        <taxon>Dikarya</taxon>
        <taxon>Ascomycota</taxon>
        <taxon>Pezizomycotina</taxon>
        <taxon>Leotiomycetes</taxon>
        <taxon>Helotiales</taxon>
        <taxon>Helotiaceae</taxon>
        <taxon>Hymenoscyphus</taxon>
    </lineage>
</organism>
<proteinExistence type="predicted"/>
<comment type="caution">
    <text evidence="1">The sequence shown here is derived from an EMBL/GenBank/DDBJ whole genome shotgun (WGS) entry which is preliminary data.</text>
</comment>
<evidence type="ECO:0000313" key="2">
    <source>
        <dbReference type="Proteomes" id="UP000701801"/>
    </source>
</evidence>
<dbReference type="Proteomes" id="UP000701801">
    <property type="component" value="Unassembled WGS sequence"/>
</dbReference>
<dbReference type="EMBL" id="CAJVRM010000197">
    <property type="protein sequence ID" value="CAG8976930.1"/>
    <property type="molecule type" value="Genomic_DNA"/>
</dbReference>
<gene>
    <name evidence="1" type="ORF">HYALB_00008841</name>
</gene>
<evidence type="ECO:0000313" key="1">
    <source>
        <dbReference type="EMBL" id="CAG8976930.1"/>
    </source>
</evidence>
<dbReference type="OrthoDB" id="3687641at2759"/>
<protein>
    <submittedName>
        <fullName evidence="1">Uncharacterized protein</fullName>
    </submittedName>
</protein>
<dbReference type="AlphaFoldDB" id="A0A9N9LPP9"/>
<accession>A0A9N9LPP9</accession>
<keyword evidence="2" id="KW-1185">Reference proteome</keyword>
<sequence length="97" mass="10946">MTLTKTSAAKTTFSYQTIAMTETIQPNIAQCNYEGSYILRIFFEFGVLDGPNGRVTPDFDTVHTCRDFTAIRDWGTEKYESGMRKARAASRKETSSD</sequence>